<evidence type="ECO:0000313" key="2">
    <source>
        <dbReference type="EMBL" id="PBL04615.1"/>
    </source>
</evidence>
<keyword evidence="3" id="KW-1185">Reference proteome</keyword>
<feature type="compositionally biased region" description="Basic and acidic residues" evidence="1">
    <location>
        <begin position="40"/>
        <end position="49"/>
    </location>
</feature>
<reference evidence="3" key="1">
    <citation type="journal article" date="2017" name="Nat. Ecol. Evol.">
        <title>Genome expansion and lineage-specific genetic innovations in the forest pathogenic fungi Armillaria.</title>
        <authorList>
            <person name="Sipos G."/>
            <person name="Prasanna A.N."/>
            <person name="Walter M.C."/>
            <person name="O'Connor E."/>
            <person name="Balint B."/>
            <person name="Krizsan K."/>
            <person name="Kiss B."/>
            <person name="Hess J."/>
            <person name="Varga T."/>
            <person name="Slot J."/>
            <person name="Riley R."/>
            <person name="Boka B."/>
            <person name="Rigling D."/>
            <person name="Barry K."/>
            <person name="Lee J."/>
            <person name="Mihaltcheva S."/>
            <person name="LaButti K."/>
            <person name="Lipzen A."/>
            <person name="Waldron R."/>
            <person name="Moloney N.M."/>
            <person name="Sperisen C."/>
            <person name="Kredics L."/>
            <person name="Vagvoelgyi C."/>
            <person name="Patrignani A."/>
            <person name="Fitzpatrick D."/>
            <person name="Nagy I."/>
            <person name="Doyle S."/>
            <person name="Anderson J.B."/>
            <person name="Grigoriev I.V."/>
            <person name="Gueldener U."/>
            <person name="Muensterkoetter M."/>
            <person name="Nagy L.G."/>
        </authorList>
    </citation>
    <scope>NUCLEOTIDE SEQUENCE [LARGE SCALE GENOMIC DNA]</scope>
    <source>
        <strain evidence="3">Ar21-2</strain>
    </source>
</reference>
<evidence type="ECO:0000313" key="3">
    <source>
        <dbReference type="Proteomes" id="UP000217790"/>
    </source>
</evidence>
<dbReference type="Proteomes" id="UP000217790">
    <property type="component" value="Unassembled WGS sequence"/>
</dbReference>
<proteinExistence type="predicted"/>
<organism evidence="2 3">
    <name type="scientific">Armillaria gallica</name>
    <name type="common">Bulbous honey fungus</name>
    <name type="synonym">Armillaria bulbosa</name>
    <dbReference type="NCBI Taxonomy" id="47427"/>
    <lineage>
        <taxon>Eukaryota</taxon>
        <taxon>Fungi</taxon>
        <taxon>Dikarya</taxon>
        <taxon>Basidiomycota</taxon>
        <taxon>Agaricomycotina</taxon>
        <taxon>Agaricomycetes</taxon>
        <taxon>Agaricomycetidae</taxon>
        <taxon>Agaricales</taxon>
        <taxon>Marasmiineae</taxon>
        <taxon>Physalacriaceae</taxon>
        <taxon>Armillaria</taxon>
    </lineage>
</organism>
<sequence length="57" mass="6280">MAILVCQADPYDCDICWDDAMVVYSTEPPPGASAPDVQDSEQHVRKLPPEAKPYTSK</sequence>
<accession>A0A2H3EF65</accession>
<dbReference type="EMBL" id="KZ293644">
    <property type="protein sequence ID" value="PBL04615.1"/>
    <property type="molecule type" value="Genomic_DNA"/>
</dbReference>
<name>A0A2H3EF65_ARMGA</name>
<feature type="region of interest" description="Disordered" evidence="1">
    <location>
        <begin position="27"/>
        <end position="57"/>
    </location>
</feature>
<dbReference type="InParanoid" id="A0A2H3EF65"/>
<protein>
    <submittedName>
        <fullName evidence="2">Uncharacterized protein</fullName>
    </submittedName>
</protein>
<dbReference type="AlphaFoldDB" id="A0A2H3EF65"/>
<gene>
    <name evidence="2" type="ORF">ARMGADRAFT_1005086</name>
</gene>
<dbReference type="OrthoDB" id="2915282at2759"/>
<evidence type="ECO:0000256" key="1">
    <source>
        <dbReference type="SAM" id="MobiDB-lite"/>
    </source>
</evidence>